<gene>
    <name evidence="1" type="ORF">ACFQWG_12205</name>
</gene>
<comment type="caution">
    <text evidence="1">The sequence shown here is derived from an EMBL/GenBank/DDBJ whole genome shotgun (WGS) entry which is preliminary data.</text>
</comment>
<dbReference type="RefSeq" id="WP_380975700.1">
    <property type="nucleotide sequence ID" value="NZ_JBHTEF010000001.1"/>
</dbReference>
<evidence type="ECO:0000313" key="1">
    <source>
        <dbReference type="EMBL" id="MFC7581958.1"/>
    </source>
</evidence>
<accession>A0ABW2SRK4</accession>
<organism evidence="1 2">
    <name type="scientific">Schaalia naturae</name>
    <dbReference type="NCBI Taxonomy" id="635203"/>
    <lineage>
        <taxon>Bacteria</taxon>
        <taxon>Bacillati</taxon>
        <taxon>Actinomycetota</taxon>
        <taxon>Actinomycetes</taxon>
        <taxon>Actinomycetales</taxon>
        <taxon>Actinomycetaceae</taxon>
        <taxon>Schaalia</taxon>
    </lineage>
</organism>
<reference evidence="2" key="1">
    <citation type="journal article" date="2019" name="Int. J. Syst. Evol. Microbiol.">
        <title>The Global Catalogue of Microorganisms (GCM) 10K type strain sequencing project: providing services to taxonomists for standard genome sequencing and annotation.</title>
        <authorList>
            <consortium name="The Broad Institute Genomics Platform"/>
            <consortium name="The Broad Institute Genome Sequencing Center for Infectious Disease"/>
            <person name="Wu L."/>
            <person name="Ma J."/>
        </authorList>
    </citation>
    <scope>NUCLEOTIDE SEQUENCE [LARGE SCALE GENOMIC DNA]</scope>
    <source>
        <strain evidence="2">CCUG 56698</strain>
    </source>
</reference>
<keyword evidence="2" id="KW-1185">Reference proteome</keyword>
<sequence>MTVDQVIPAVDALVRLSSEDAGGRFVTSTLEIPLEVVRHASLGSPVEWVFLGNEDHHIELSLESARELVRVLSEVVAPD</sequence>
<proteinExistence type="predicted"/>
<protein>
    <submittedName>
        <fullName evidence="1">Uncharacterized protein</fullName>
    </submittedName>
</protein>
<dbReference type="Proteomes" id="UP001596527">
    <property type="component" value="Unassembled WGS sequence"/>
</dbReference>
<name>A0ABW2SRK4_9ACTO</name>
<dbReference type="EMBL" id="JBHTEF010000001">
    <property type="protein sequence ID" value="MFC7581958.1"/>
    <property type="molecule type" value="Genomic_DNA"/>
</dbReference>
<evidence type="ECO:0000313" key="2">
    <source>
        <dbReference type="Proteomes" id="UP001596527"/>
    </source>
</evidence>